<dbReference type="Proteomes" id="UP000016932">
    <property type="component" value="Unassembled WGS sequence"/>
</dbReference>
<dbReference type="EMBL" id="KB446555">
    <property type="protein sequence ID" value="EME87217.1"/>
    <property type="molecule type" value="Genomic_DNA"/>
</dbReference>
<evidence type="ECO:0000313" key="4">
    <source>
        <dbReference type="Proteomes" id="UP000016932"/>
    </source>
</evidence>
<dbReference type="OrthoDB" id="3916215at2759"/>
<dbReference type="eggNOG" id="ENOG502T77J">
    <property type="taxonomic scope" value="Eukaryota"/>
</dbReference>
<evidence type="ECO:0000256" key="1">
    <source>
        <dbReference type="SAM" id="Coils"/>
    </source>
</evidence>
<proteinExistence type="predicted"/>
<feature type="coiled-coil region" evidence="1">
    <location>
        <begin position="246"/>
        <end position="277"/>
    </location>
</feature>
<sequence>MPNTRSSSRTVKPSHAGILQKRARAPRQTSTSKRNLKKKKKTAAAATAPATSNHPKAELPVSPDEKSHVQPEDAVKGSEKVTRIYNELWESTPVSLAFIDHGLLETDADTEIIALNLIDHMIKEENWNPALSMNKLSAACFLFASRVTGKGNEAGDIARSFEHDAERYSSALLATVNVSRMATDFTVRRRIAMALKMCARDVEVGYGILWEQRSELRGLVGLYAEGVEFLPGPEGVGVDGAGEAVAVAAVEEAAEVKKDEEEAEEEEEAKAEELLRVADAPLVSPAFLELDEFECAVAEHE</sequence>
<dbReference type="RefSeq" id="XP_007920572.1">
    <property type="nucleotide sequence ID" value="XM_007922381.1"/>
</dbReference>
<feature type="region of interest" description="Disordered" evidence="2">
    <location>
        <begin position="1"/>
        <end position="75"/>
    </location>
</feature>
<evidence type="ECO:0000313" key="3">
    <source>
        <dbReference type="EMBL" id="EME87217.1"/>
    </source>
</evidence>
<reference evidence="3 4" key="1">
    <citation type="journal article" date="2012" name="PLoS Pathog.">
        <title>Diverse lifestyles and strategies of plant pathogenesis encoded in the genomes of eighteen Dothideomycetes fungi.</title>
        <authorList>
            <person name="Ohm R.A."/>
            <person name="Feau N."/>
            <person name="Henrissat B."/>
            <person name="Schoch C.L."/>
            <person name="Horwitz B.A."/>
            <person name="Barry K.W."/>
            <person name="Condon B.J."/>
            <person name="Copeland A.C."/>
            <person name="Dhillon B."/>
            <person name="Glaser F."/>
            <person name="Hesse C.N."/>
            <person name="Kosti I."/>
            <person name="LaButti K."/>
            <person name="Lindquist E.A."/>
            <person name="Lucas S."/>
            <person name="Salamov A.A."/>
            <person name="Bradshaw R.E."/>
            <person name="Ciuffetti L."/>
            <person name="Hamelin R.C."/>
            <person name="Kema G.H.J."/>
            <person name="Lawrence C."/>
            <person name="Scott J.A."/>
            <person name="Spatafora J.W."/>
            <person name="Turgeon B.G."/>
            <person name="de Wit P.J.G.M."/>
            <person name="Zhong S."/>
            <person name="Goodwin S.B."/>
            <person name="Grigoriev I.V."/>
        </authorList>
    </citation>
    <scope>NUCLEOTIDE SEQUENCE [LARGE SCALE GENOMIC DNA]</scope>
    <source>
        <strain evidence="3 4">CIRAD86</strain>
    </source>
</reference>
<dbReference type="HOGENOM" id="CLU_924783_0_0_1"/>
<evidence type="ECO:0000256" key="2">
    <source>
        <dbReference type="SAM" id="MobiDB-lite"/>
    </source>
</evidence>
<dbReference type="VEuPathDB" id="FungiDB:MYCFIDRAFT_84197"/>
<keyword evidence="4" id="KW-1185">Reference proteome</keyword>
<feature type="compositionally biased region" description="Polar residues" evidence="2">
    <location>
        <begin position="1"/>
        <end position="11"/>
    </location>
</feature>
<protein>
    <submittedName>
        <fullName evidence="3">Uncharacterized protein</fullName>
    </submittedName>
</protein>
<name>N1Q8F5_PSEFD</name>
<feature type="compositionally biased region" description="Basic and acidic residues" evidence="2">
    <location>
        <begin position="63"/>
        <end position="75"/>
    </location>
</feature>
<dbReference type="KEGG" id="pfj:MYCFIDRAFT_84197"/>
<organism evidence="3 4">
    <name type="scientific">Pseudocercospora fijiensis (strain CIRAD86)</name>
    <name type="common">Black leaf streak disease fungus</name>
    <name type="synonym">Mycosphaerella fijiensis</name>
    <dbReference type="NCBI Taxonomy" id="383855"/>
    <lineage>
        <taxon>Eukaryota</taxon>
        <taxon>Fungi</taxon>
        <taxon>Dikarya</taxon>
        <taxon>Ascomycota</taxon>
        <taxon>Pezizomycotina</taxon>
        <taxon>Dothideomycetes</taxon>
        <taxon>Dothideomycetidae</taxon>
        <taxon>Mycosphaerellales</taxon>
        <taxon>Mycosphaerellaceae</taxon>
        <taxon>Pseudocercospora</taxon>
    </lineage>
</organism>
<keyword evidence="1" id="KW-0175">Coiled coil</keyword>
<accession>N1Q8F5</accession>
<dbReference type="AlphaFoldDB" id="N1Q8F5"/>
<gene>
    <name evidence="3" type="ORF">MYCFIDRAFT_84197</name>
</gene>
<dbReference type="GeneID" id="19342162"/>